<feature type="signal peptide" evidence="1">
    <location>
        <begin position="1"/>
        <end position="18"/>
    </location>
</feature>
<gene>
    <name evidence="2" type="ORF">C5F48_03330</name>
</gene>
<reference evidence="2 3" key="1">
    <citation type="submission" date="2018-03" db="EMBL/GenBank/DDBJ databases">
        <title>Cereibacter changlensis.</title>
        <authorList>
            <person name="Meyer T.E."/>
            <person name="Miller S."/>
            <person name="Lodha T."/>
            <person name="Gandham S."/>
            <person name="Chintalapati S."/>
            <person name="Chintalapati V.R."/>
        </authorList>
    </citation>
    <scope>NUCLEOTIDE SEQUENCE [LARGE SCALE GENOMIC DNA]</scope>
    <source>
        <strain evidence="2 3">JA139</strain>
    </source>
</reference>
<keyword evidence="3" id="KW-1185">Reference proteome</keyword>
<organism evidence="2 3">
    <name type="scientific">Cereibacter changlensis JA139</name>
    <dbReference type="NCBI Taxonomy" id="1188249"/>
    <lineage>
        <taxon>Bacteria</taxon>
        <taxon>Pseudomonadati</taxon>
        <taxon>Pseudomonadota</taxon>
        <taxon>Alphaproteobacteria</taxon>
        <taxon>Rhodobacterales</taxon>
        <taxon>Paracoccaceae</taxon>
        <taxon>Cereibacter</taxon>
    </lineage>
</organism>
<keyword evidence="1" id="KW-0732">Signal</keyword>
<name>A0A2T4JYZ0_9RHOB</name>
<dbReference type="RefSeq" id="WP_107662488.1">
    <property type="nucleotide sequence ID" value="NZ_PZKG01000009.1"/>
</dbReference>
<protein>
    <submittedName>
        <fullName evidence="2">Isoquinoline 1-oxidoreductase subunit</fullName>
    </submittedName>
</protein>
<sequence>MRIMLAAALAAFVSPAAAQVLRGPGDFSGIADQTERSVALFEEMGKVLTHPRCLNCHPVNGGPTQGDDMQPHEPPVVRGVADFGAPGMNCATCHSAENVEFVGSPGSIPGHEPWALAPLSMGWVGLSLGEICAQIKDPERNGGKDLEALHEHNAEDGLVGWGWEPGEGRTPAPGSQELFGELTRAWIDTGSACPS</sequence>
<dbReference type="AlphaFoldDB" id="A0A2T4JYZ0"/>
<evidence type="ECO:0000256" key="1">
    <source>
        <dbReference type="SAM" id="SignalP"/>
    </source>
</evidence>
<evidence type="ECO:0000313" key="3">
    <source>
        <dbReference type="Proteomes" id="UP000241010"/>
    </source>
</evidence>
<evidence type="ECO:0000313" key="2">
    <source>
        <dbReference type="EMBL" id="PTE23118.1"/>
    </source>
</evidence>
<dbReference type="InterPro" id="IPR036280">
    <property type="entry name" value="Multihaem_cyt_sf"/>
</dbReference>
<dbReference type="OrthoDB" id="656942at2"/>
<dbReference type="Proteomes" id="UP000241010">
    <property type="component" value="Unassembled WGS sequence"/>
</dbReference>
<comment type="caution">
    <text evidence="2">The sequence shown here is derived from an EMBL/GenBank/DDBJ whole genome shotgun (WGS) entry which is preliminary data.</text>
</comment>
<dbReference type="EMBL" id="PZKG01000009">
    <property type="protein sequence ID" value="PTE23118.1"/>
    <property type="molecule type" value="Genomic_DNA"/>
</dbReference>
<feature type="chain" id="PRO_5015772526" evidence="1">
    <location>
        <begin position="19"/>
        <end position="195"/>
    </location>
</feature>
<dbReference type="SUPFAM" id="SSF48695">
    <property type="entry name" value="Multiheme cytochromes"/>
    <property type="match status" value="1"/>
</dbReference>
<proteinExistence type="predicted"/>
<accession>A0A2T4JYZ0</accession>